<feature type="DNA-binding region" description="H-T-H motif" evidence="4">
    <location>
        <begin position="44"/>
        <end position="63"/>
    </location>
</feature>
<keyword evidence="2 4" id="KW-0238">DNA-binding</keyword>
<evidence type="ECO:0000259" key="5">
    <source>
        <dbReference type="PROSITE" id="PS50977"/>
    </source>
</evidence>
<dbReference type="InterPro" id="IPR050109">
    <property type="entry name" value="HTH-type_TetR-like_transc_reg"/>
</dbReference>
<dbReference type="SUPFAM" id="SSF46689">
    <property type="entry name" value="Homeodomain-like"/>
    <property type="match status" value="1"/>
</dbReference>
<dbReference type="RefSeq" id="WP_269950685.1">
    <property type="nucleotide sequence ID" value="NZ_CP104760.1"/>
</dbReference>
<reference evidence="6 7" key="1">
    <citation type="journal article" date="2022" name="J Glob Antimicrob Resist">
        <title>First complete genome of a multidrug resistant strain of the novel human pathogen Kalamiella piersonii (GABEKP28) identified in human saliva.</title>
        <authorList>
            <person name="McDonagh F."/>
            <person name="Singh N.K."/>
            <person name="Venkateswaran K."/>
            <person name="Lonappan A.M."/>
            <person name="Hallahan B."/>
            <person name="Tuohy A."/>
            <person name="Burke L."/>
            <person name="Kovarova A."/>
            <person name="Miliotis G."/>
        </authorList>
    </citation>
    <scope>NUCLEOTIDE SEQUENCE [LARGE SCALE GENOMIC DNA]</scope>
    <source>
        <strain evidence="6 7">GABEKP28</strain>
    </source>
</reference>
<evidence type="ECO:0000256" key="1">
    <source>
        <dbReference type="ARBA" id="ARBA00023015"/>
    </source>
</evidence>
<dbReference type="Pfam" id="PF00440">
    <property type="entry name" value="TetR_N"/>
    <property type="match status" value="1"/>
</dbReference>
<evidence type="ECO:0000313" key="6">
    <source>
        <dbReference type="EMBL" id="WBG93392.1"/>
    </source>
</evidence>
<gene>
    <name evidence="6" type="ORF">N5580_20745</name>
</gene>
<accession>A0AAJ5QNU5</accession>
<keyword evidence="1" id="KW-0805">Transcription regulation</keyword>
<keyword evidence="7" id="KW-1185">Reference proteome</keyword>
<dbReference type="InterPro" id="IPR015292">
    <property type="entry name" value="Tscrpt_reg_YbiH_C"/>
</dbReference>
<dbReference type="InterPro" id="IPR036271">
    <property type="entry name" value="Tet_transcr_reg_TetR-rel_C_sf"/>
</dbReference>
<sequence length="245" mass="27673">MSGKNLKPLRHSTESGYHRGEETRQRIIDAAIEIFGKRGFKTATTRQIATAAGVNTPALQYYFENKDGLYLACVDSLANESYAFFQPLLERIESPDEDMDVEECKTLFCALLDTMFDRITGSQSSPGKRLFHARLQMGDGPEQAFALMQKLIGNKIFQAGFQLIGRITQQPVSAEITRLRTVSLIGQVAMIHAMQNTVLTQLKWTQFDDARLTMLKTITREHSMTMLTKWHRESGSSEDGKRDTL</sequence>
<protein>
    <submittedName>
        <fullName evidence="6">CerR family C-terminal domain-containing protein</fullName>
    </submittedName>
</protein>
<geneLocation type="plasmid" evidence="6 7">
    <name>pGABEKP28_2</name>
</geneLocation>
<dbReference type="InterPro" id="IPR001647">
    <property type="entry name" value="HTH_TetR"/>
</dbReference>
<dbReference type="GO" id="GO:0003700">
    <property type="term" value="F:DNA-binding transcription factor activity"/>
    <property type="evidence" value="ECO:0007669"/>
    <property type="project" value="TreeGrafter"/>
</dbReference>
<evidence type="ECO:0000256" key="2">
    <source>
        <dbReference type="ARBA" id="ARBA00023125"/>
    </source>
</evidence>
<dbReference type="Gene3D" id="1.10.357.10">
    <property type="entry name" value="Tetracycline Repressor, domain 2"/>
    <property type="match status" value="1"/>
</dbReference>
<dbReference type="InterPro" id="IPR009057">
    <property type="entry name" value="Homeodomain-like_sf"/>
</dbReference>
<dbReference type="EMBL" id="CP104760">
    <property type="protein sequence ID" value="WBG93392.1"/>
    <property type="molecule type" value="Genomic_DNA"/>
</dbReference>
<dbReference type="KEGG" id="kpie:N5580_20745"/>
<evidence type="ECO:0000256" key="3">
    <source>
        <dbReference type="ARBA" id="ARBA00023163"/>
    </source>
</evidence>
<evidence type="ECO:0000256" key="4">
    <source>
        <dbReference type="PROSITE-ProRule" id="PRU00335"/>
    </source>
</evidence>
<keyword evidence="6" id="KW-0614">Plasmid</keyword>
<organism evidence="6 7">
    <name type="scientific">Pantoea piersonii</name>
    <dbReference type="NCBI Taxonomy" id="2364647"/>
    <lineage>
        <taxon>Bacteria</taxon>
        <taxon>Pseudomonadati</taxon>
        <taxon>Pseudomonadota</taxon>
        <taxon>Gammaproteobacteria</taxon>
        <taxon>Enterobacterales</taxon>
        <taxon>Erwiniaceae</taxon>
        <taxon>Pantoea</taxon>
    </lineage>
</organism>
<dbReference type="PANTHER" id="PTHR30055:SF234">
    <property type="entry name" value="HTH-TYPE TRANSCRIPTIONAL REGULATOR BETI"/>
    <property type="match status" value="1"/>
</dbReference>
<keyword evidence="3" id="KW-0804">Transcription</keyword>
<dbReference type="Proteomes" id="UP001211544">
    <property type="component" value="Plasmid pGABEKP28_2"/>
</dbReference>
<evidence type="ECO:0000313" key="7">
    <source>
        <dbReference type="Proteomes" id="UP001211544"/>
    </source>
</evidence>
<dbReference type="GO" id="GO:0000976">
    <property type="term" value="F:transcription cis-regulatory region binding"/>
    <property type="evidence" value="ECO:0007669"/>
    <property type="project" value="TreeGrafter"/>
</dbReference>
<dbReference type="SUPFAM" id="SSF48498">
    <property type="entry name" value="Tetracyclin repressor-like, C-terminal domain"/>
    <property type="match status" value="1"/>
</dbReference>
<name>A0AAJ5QNU5_9GAMM</name>
<dbReference type="AlphaFoldDB" id="A0AAJ5QNU5"/>
<dbReference type="PRINTS" id="PR00455">
    <property type="entry name" value="HTHTETR"/>
</dbReference>
<proteinExistence type="predicted"/>
<dbReference type="Pfam" id="PF09209">
    <property type="entry name" value="CecR_C"/>
    <property type="match status" value="1"/>
</dbReference>
<dbReference type="PROSITE" id="PS50977">
    <property type="entry name" value="HTH_TETR_2"/>
    <property type="match status" value="1"/>
</dbReference>
<dbReference type="PANTHER" id="PTHR30055">
    <property type="entry name" value="HTH-TYPE TRANSCRIPTIONAL REGULATOR RUTR"/>
    <property type="match status" value="1"/>
</dbReference>
<dbReference type="Gene3D" id="1.10.10.60">
    <property type="entry name" value="Homeodomain-like"/>
    <property type="match status" value="1"/>
</dbReference>
<feature type="domain" description="HTH tetR-type" evidence="5">
    <location>
        <begin position="21"/>
        <end position="81"/>
    </location>
</feature>